<accession>A0AAN9T7Y6</accession>
<keyword evidence="1" id="KW-1133">Transmembrane helix</keyword>
<keyword evidence="3" id="KW-1185">Reference proteome</keyword>
<feature type="transmembrane region" description="Helical" evidence="1">
    <location>
        <begin position="107"/>
        <end position="126"/>
    </location>
</feature>
<dbReference type="EMBL" id="JAYMYS010000002">
    <property type="protein sequence ID" value="KAK7407487.1"/>
    <property type="molecule type" value="Genomic_DNA"/>
</dbReference>
<reference evidence="2 3" key="1">
    <citation type="submission" date="2024-01" db="EMBL/GenBank/DDBJ databases">
        <title>The genomes of 5 underutilized Papilionoideae crops provide insights into root nodulation and disease resistanc.</title>
        <authorList>
            <person name="Jiang F."/>
        </authorList>
    </citation>
    <scope>NUCLEOTIDE SEQUENCE [LARGE SCALE GENOMIC DNA]</scope>
    <source>
        <strain evidence="2">DUOXIRENSHENG_FW03</strain>
        <tissue evidence="2">Leaves</tissue>
    </source>
</reference>
<keyword evidence="1" id="KW-0472">Membrane</keyword>
<protein>
    <submittedName>
        <fullName evidence="2">Uncharacterized protein</fullName>
    </submittedName>
</protein>
<feature type="transmembrane region" description="Helical" evidence="1">
    <location>
        <begin position="138"/>
        <end position="160"/>
    </location>
</feature>
<dbReference type="AlphaFoldDB" id="A0AAN9T7Y6"/>
<name>A0AAN9T7Y6_PSOTE</name>
<comment type="caution">
    <text evidence="2">The sequence shown here is derived from an EMBL/GenBank/DDBJ whole genome shotgun (WGS) entry which is preliminary data.</text>
</comment>
<feature type="transmembrane region" description="Helical" evidence="1">
    <location>
        <begin position="166"/>
        <end position="188"/>
    </location>
</feature>
<keyword evidence="1" id="KW-0812">Transmembrane</keyword>
<evidence type="ECO:0000256" key="1">
    <source>
        <dbReference type="SAM" id="Phobius"/>
    </source>
</evidence>
<dbReference type="Proteomes" id="UP001386955">
    <property type="component" value="Unassembled WGS sequence"/>
</dbReference>
<organism evidence="2 3">
    <name type="scientific">Psophocarpus tetragonolobus</name>
    <name type="common">Winged bean</name>
    <name type="synonym">Dolichos tetragonolobus</name>
    <dbReference type="NCBI Taxonomy" id="3891"/>
    <lineage>
        <taxon>Eukaryota</taxon>
        <taxon>Viridiplantae</taxon>
        <taxon>Streptophyta</taxon>
        <taxon>Embryophyta</taxon>
        <taxon>Tracheophyta</taxon>
        <taxon>Spermatophyta</taxon>
        <taxon>Magnoliopsida</taxon>
        <taxon>eudicotyledons</taxon>
        <taxon>Gunneridae</taxon>
        <taxon>Pentapetalae</taxon>
        <taxon>rosids</taxon>
        <taxon>fabids</taxon>
        <taxon>Fabales</taxon>
        <taxon>Fabaceae</taxon>
        <taxon>Papilionoideae</taxon>
        <taxon>50 kb inversion clade</taxon>
        <taxon>NPAAA clade</taxon>
        <taxon>indigoferoid/millettioid clade</taxon>
        <taxon>Phaseoleae</taxon>
        <taxon>Psophocarpus</taxon>
    </lineage>
</organism>
<evidence type="ECO:0000313" key="2">
    <source>
        <dbReference type="EMBL" id="KAK7407487.1"/>
    </source>
</evidence>
<sequence>MSSEPHFFPRILDAWKGIPFLRSQNEDPLFSPTTITRTRSLISILPQNCRDSGRLPVHVYETYKQKLQSQPKKSPLNLSSKLFCLIICVLGSQSQTMSSTPQNQHSVFGPAMVVAFVAALFAMLVSKSGTTNCSHLRFAAIAEIIGCLAFVLIFMLRVQFFFSGSFYLWVIMLVLAMVFTILAFYIHFSK</sequence>
<proteinExistence type="predicted"/>
<gene>
    <name evidence="2" type="ORF">VNO78_09439</name>
</gene>
<evidence type="ECO:0000313" key="3">
    <source>
        <dbReference type="Proteomes" id="UP001386955"/>
    </source>
</evidence>